<keyword evidence="1" id="KW-0732">Signal</keyword>
<comment type="caution">
    <text evidence="2">The sequence shown here is derived from an EMBL/GenBank/DDBJ whole genome shotgun (WGS) entry which is preliminary data.</text>
</comment>
<dbReference type="InterPro" id="IPR021471">
    <property type="entry name" value="DUF3124"/>
</dbReference>
<feature type="signal peptide" evidence="1">
    <location>
        <begin position="1"/>
        <end position="27"/>
    </location>
</feature>
<organism evidence="2 3">
    <name type="scientific">Candidatus Magnetaquiglobus chichijimensis</name>
    <dbReference type="NCBI Taxonomy" id="3141448"/>
    <lineage>
        <taxon>Bacteria</taxon>
        <taxon>Pseudomonadati</taxon>
        <taxon>Pseudomonadota</taxon>
        <taxon>Magnetococcia</taxon>
        <taxon>Magnetococcales</taxon>
        <taxon>Candidatus Magnetaquicoccaceae</taxon>
        <taxon>Candidatus Magnetaquiglobus</taxon>
    </lineage>
</organism>
<reference evidence="2 3" key="1">
    <citation type="submission" date="2024-05" db="EMBL/GenBank/DDBJ databases">
        <authorList>
            <consortium name="Candidatus Magnetaquicoccaceae bacterium FCR-1 genome sequencing consortium"/>
            <person name="Shimoshige H."/>
            <person name="Shimamura S."/>
            <person name="Taoka A."/>
            <person name="Kobayashi H."/>
            <person name="Maekawa T."/>
        </authorList>
    </citation>
    <scope>NUCLEOTIDE SEQUENCE [LARGE SCALE GENOMIC DNA]</scope>
    <source>
        <strain evidence="2 3">FCR-1</strain>
    </source>
</reference>
<dbReference type="RefSeq" id="WP_420904687.1">
    <property type="nucleotide sequence ID" value="NZ_BAAFGK010000004.1"/>
</dbReference>
<dbReference type="Pfam" id="PF11322">
    <property type="entry name" value="DUF3124"/>
    <property type="match status" value="1"/>
</dbReference>
<dbReference type="Proteomes" id="UP001628193">
    <property type="component" value="Unassembled WGS sequence"/>
</dbReference>
<reference evidence="2 3" key="2">
    <citation type="submission" date="2024-09" db="EMBL/GenBank/DDBJ databases">
        <title>Draft genome sequence of Candidatus Magnetaquicoccaceae bacterium FCR-1.</title>
        <authorList>
            <person name="Shimoshige H."/>
            <person name="Shimamura S."/>
            <person name="Taoka A."/>
            <person name="Kobayashi H."/>
            <person name="Maekawa T."/>
        </authorList>
    </citation>
    <scope>NUCLEOTIDE SEQUENCE [LARGE SCALE GENOMIC DNA]</scope>
    <source>
        <strain evidence="2 3">FCR-1</strain>
    </source>
</reference>
<accession>A0ABQ0C8F5</accession>
<proteinExistence type="predicted"/>
<sequence>MRVSKVSSWIGCLLSGVLMVPIPDANAMEQPPLSTGQTVYVPVYSSVLHGNFNDRGRPEQALLSSMLSVRNTDLHHAMTITAVDYYDSTGQQIRRYLSKPQLLPHLATADFFVENRDNKGGTGANFIVIWHAEQPIDQPMMETVQVYHWGTQSQAFTSRGQVIHATNPNAKPEAPQKP</sequence>
<feature type="chain" id="PRO_5046454367" description="DUF3124 domain-containing protein" evidence="1">
    <location>
        <begin position="28"/>
        <end position="178"/>
    </location>
</feature>
<gene>
    <name evidence="2" type="ORF">SIID45300_01293</name>
</gene>
<evidence type="ECO:0000313" key="2">
    <source>
        <dbReference type="EMBL" id="GAB0056975.1"/>
    </source>
</evidence>
<protein>
    <recommendedName>
        <fullName evidence="4">DUF3124 domain-containing protein</fullName>
    </recommendedName>
</protein>
<name>A0ABQ0C8F5_9PROT</name>
<dbReference type="EMBL" id="BAAFGK010000004">
    <property type="protein sequence ID" value="GAB0056975.1"/>
    <property type="molecule type" value="Genomic_DNA"/>
</dbReference>
<keyword evidence="3" id="KW-1185">Reference proteome</keyword>
<evidence type="ECO:0008006" key="4">
    <source>
        <dbReference type="Google" id="ProtNLM"/>
    </source>
</evidence>
<evidence type="ECO:0000313" key="3">
    <source>
        <dbReference type="Proteomes" id="UP001628193"/>
    </source>
</evidence>
<evidence type="ECO:0000256" key="1">
    <source>
        <dbReference type="SAM" id="SignalP"/>
    </source>
</evidence>